<dbReference type="Proteomes" id="UP000050326">
    <property type="component" value="Unassembled WGS sequence"/>
</dbReference>
<name>A0A0P8YT23_9CLOT</name>
<dbReference type="EMBL" id="LKET01000051">
    <property type="protein sequence ID" value="KPU42826.1"/>
    <property type="molecule type" value="Genomic_DNA"/>
</dbReference>
<reference evidence="3 4" key="1">
    <citation type="submission" date="2015-09" db="EMBL/GenBank/DDBJ databases">
        <title>Genome sequence of Oxobacter pfennigii DSM 3222.</title>
        <authorList>
            <person name="Poehlein A."/>
            <person name="Bengelsdorf F.R."/>
            <person name="Schiel-Bengelsdorf B."/>
            <person name="Duerre P."/>
            <person name="Daniel R."/>
        </authorList>
    </citation>
    <scope>NUCLEOTIDE SEQUENCE [LARGE SCALE GENOMIC DNA]</scope>
    <source>
        <strain evidence="3 4">DSM 3222</strain>
    </source>
</reference>
<dbReference type="RefSeq" id="WP_054876567.1">
    <property type="nucleotide sequence ID" value="NZ_LKET01000051.1"/>
</dbReference>
<dbReference type="Gene3D" id="6.20.350.10">
    <property type="match status" value="2"/>
</dbReference>
<dbReference type="InterPro" id="IPR027417">
    <property type="entry name" value="P-loop_NTPase"/>
</dbReference>
<evidence type="ECO:0000313" key="4">
    <source>
        <dbReference type="Proteomes" id="UP000050326"/>
    </source>
</evidence>
<evidence type="ECO:0000259" key="1">
    <source>
        <dbReference type="Pfam" id="PF00004"/>
    </source>
</evidence>
<dbReference type="InterPro" id="IPR003032">
    <property type="entry name" value="Ryanodine_rcpt"/>
</dbReference>
<dbReference type="GO" id="GO:0016887">
    <property type="term" value="F:ATP hydrolysis activity"/>
    <property type="evidence" value="ECO:0007669"/>
    <property type="project" value="InterPro"/>
</dbReference>
<evidence type="ECO:0000313" key="3">
    <source>
        <dbReference type="EMBL" id="KPU42826.1"/>
    </source>
</evidence>
<dbReference type="Pfam" id="PF00004">
    <property type="entry name" value="AAA"/>
    <property type="match status" value="1"/>
</dbReference>
<gene>
    <name evidence="3" type="ORF">OXPF_35890</name>
</gene>
<sequence>MRNKDVKIVVSGDICISVLQWITDPQNSQGFNWQTHLNVHSLLKPGESLLLSELVALATGASILSPRLQEPGSFSSGEFLRSTAELDLFPVSADGKSNDKVYRVRRFLGFTGPSAGTPKLLPIIDDDENADMVIIDDENNGFNAGSDYWPLAIRASGKSPVVIYKMNNPISSNALWKHLESHHIENTIVVINSDDLRAKGVNISKSLSWERTARDFVWQMENNPNLAFLAGCRHLVVPFGLEGAIYYTNQKEAESRLYFLPYEFEGGLIKEIQGKMYGLTSCFVAGLARRIIPQICSRNGLVKSIGEGIKEGMVAAQKYFIKGFGRSIDSLSFPNAAVFVETENDFIFREHVQDVKIPRYFNKNCYSCWYILKDKSSANLEEIAHNIVKFGEKKVLKYMPIAQFGKLKTVDRTEIESYRSIKNLMWEYISARNTVHPLSIAVFGTPGSGKSFGITEVAENIAPTLIRKLNFNLSQLSSPADLNSAFHKVRDLSLEGKVPLIFFDEFDANLEGKLGWLKYFLAPMQDGVFREGDSLRPIGKSIFVFVGGTSSTYREFCGEDLTDETEQKQFAKEFKSAKGPDFVSRLRGYVNILGPNQTDENQDQLYIIRRAMLLRSLLELKAPHLINETEEAQIDTGVLRALLKVPRYKHESRSMEAILEMSMLTHAKKWEQSHLPSQEQLKLHVDEEQFLRHLMHDAFFSEKIENLAMDIHEKYSENNKNNPKIVSDYAKPWEVLSEERKSFYRDQAKSIPNALLKIHYDVISIKEQPKKIEFTERELAVLAAYEHSRWCTKRKETGWKYGAIRDDSERTDPHLVPFDELPNEKKSGMVRMVAAWPEVLANSNFKIEHLKFLCQCEKAV</sequence>
<feature type="domain" description="ATPase AAA-type core" evidence="1">
    <location>
        <begin position="442"/>
        <end position="509"/>
    </location>
</feature>
<organism evidence="3 4">
    <name type="scientific">Oxobacter pfennigii</name>
    <dbReference type="NCBI Taxonomy" id="36849"/>
    <lineage>
        <taxon>Bacteria</taxon>
        <taxon>Bacillati</taxon>
        <taxon>Bacillota</taxon>
        <taxon>Clostridia</taxon>
        <taxon>Eubacteriales</taxon>
        <taxon>Clostridiaceae</taxon>
        <taxon>Oxobacter</taxon>
    </lineage>
</organism>
<dbReference type="GO" id="GO:0005524">
    <property type="term" value="F:ATP binding"/>
    <property type="evidence" value="ECO:0007669"/>
    <property type="project" value="InterPro"/>
</dbReference>
<dbReference type="STRING" id="36849.OXPF_35890"/>
<evidence type="ECO:0000259" key="2">
    <source>
        <dbReference type="Pfam" id="PF02026"/>
    </source>
</evidence>
<protein>
    <submittedName>
        <fullName evidence="3">RyR domain protein</fullName>
    </submittedName>
</protein>
<dbReference type="SUPFAM" id="SSF52540">
    <property type="entry name" value="P-loop containing nucleoside triphosphate hydrolases"/>
    <property type="match status" value="1"/>
</dbReference>
<comment type="caution">
    <text evidence="3">The sequence shown here is derived from an EMBL/GenBank/DDBJ whole genome shotgun (WGS) entry which is preliminary data.</text>
</comment>
<keyword evidence="4" id="KW-1185">Reference proteome</keyword>
<dbReference type="PATRIC" id="fig|36849.3.peg.3797"/>
<dbReference type="AlphaFoldDB" id="A0A0P8YT23"/>
<dbReference type="Pfam" id="PF02026">
    <property type="entry name" value="RyR"/>
    <property type="match status" value="1"/>
</dbReference>
<accession>A0A0P8YT23</accession>
<proteinExistence type="predicted"/>
<feature type="domain" description="Ryanodine receptor Ryr" evidence="2">
    <location>
        <begin position="781"/>
        <end position="848"/>
    </location>
</feature>
<dbReference type="OrthoDB" id="227202at2"/>
<dbReference type="InterPro" id="IPR003959">
    <property type="entry name" value="ATPase_AAA_core"/>
</dbReference>